<feature type="active site" description="Proton donor" evidence="2">
    <location>
        <position position="40"/>
    </location>
</feature>
<dbReference type="InterPro" id="IPR009097">
    <property type="entry name" value="Cyclic_Pdiesterase"/>
</dbReference>
<dbReference type="GO" id="GO:0016874">
    <property type="term" value="F:ligase activity"/>
    <property type="evidence" value="ECO:0007669"/>
    <property type="project" value="UniProtKB-KW"/>
</dbReference>
<reference evidence="4 5" key="1">
    <citation type="journal article" date="2016" name="Nat. Commun.">
        <title>Thousands of microbial genomes shed light on interconnected biogeochemical processes in an aquifer system.</title>
        <authorList>
            <person name="Anantharaman K."/>
            <person name="Brown C.T."/>
            <person name="Hug L.A."/>
            <person name="Sharon I."/>
            <person name="Castelle C.J."/>
            <person name="Probst A.J."/>
            <person name="Thomas B.C."/>
            <person name="Singh A."/>
            <person name="Wilkins M.J."/>
            <person name="Karaoz U."/>
            <person name="Brodie E.L."/>
            <person name="Williams K.H."/>
            <person name="Hubbard S.S."/>
            <person name="Banfield J.F."/>
        </authorList>
    </citation>
    <scope>NUCLEOTIDE SEQUENCE [LARGE SCALE GENOMIC DNA]</scope>
</reference>
<dbReference type="SUPFAM" id="SSF55144">
    <property type="entry name" value="LigT-like"/>
    <property type="match status" value="1"/>
</dbReference>
<evidence type="ECO:0000256" key="1">
    <source>
        <dbReference type="ARBA" id="ARBA00022801"/>
    </source>
</evidence>
<dbReference type="Pfam" id="PF02834">
    <property type="entry name" value="LigT_PEase"/>
    <property type="match status" value="1"/>
</dbReference>
<organism evidence="4 5">
    <name type="scientific">Candidatus Roizmanbacteria bacterium RIFCSPHIGHO2_12_FULL_33_9</name>
    <dbReference type="NCBI Taxonomy" id="1802045"/>
    <lineage>
        <taxon>Bacteria</taxon>
        <taxon>Candidatus Roizmaniibacteriota</taxon>
    </lineage>
</organism>
<dbReference type="GO" id="GO:0004113">
    <property type="term" value="F:2',3'-cyclic-nucleotide 3'-phosphodiesterase activity"/>
    <property type="evidence" value="ECO:0007669"/>
    <property type="project" value="InterPro"/>
</dbReference>
<dbReference type="Gene3D" id="3.90.1140.10">
    <property type="entry name" value="Cyclic phosphodiesterase"/>
    <property type="match status" value="1"/>
</dbReference>
<feature type="domain" description="Phosphoesterase HXTX" evidence="3">
    <location>
        <begin position="7"/>
        <end position="68"/>
    </location>
</feature>
<dbReference type="HAMAP" id="MF_01940">
    <property type="entry name" value="RNA_CPDase"/>
    <property type="match status" value="1"/>
</dbReference>
<proteinExistence type="inferred from homology"/>
<sequence length="178" mass="21204">MRLFLAIDIPEKVKQQIDNRLKDLKLEYQDLKWVGSENFHITVHFFGEKPSADKIIPKIDEALFESYSFYMYSLESRLSIKKKVFAYLAFSRNKELEQIVSRVNGVFNTINTLKYMPHITLARYRIPSKQQYLLLKKKFGKLDINISFKVSKLTLFDCINYSEKPEYKIVKEFNLLER</sequence>
<comment type="catalytic activity">
    <reaction evidence="2">
        <text>a 3'-end 2',3'-cyclophospho-ribonucleotide-RNA + H2O = a 3'-end 2'-phospho-ribonucleotide-RNA + H(+)</text>
        <dbReference type="Rhea" id="RHEA:11828"/>
        <dbReference type="Rhea" id="RHEA-COMP:10464"/>
        <dbReference type="Rhea" id="RHEA-COMP:17353"/>
        <dbReference type="ChEBI" id="CHEBI:15377"/>
        <dbReference type="ChEBI" id="CHEBI:15378"/>
        <dbReference type="ChEBI" id="CHEBI:83064"/>
        <dbReference type="ChEBI" id="CHEBI:173113"/>
        <dbReference type="EC" id="3.1.4.58"/>
    </reaction>
</comment>
<dbReference type="InterPro" id="IPR004175">
    <property type="entry name" value="RNA_CPDase"/>
</dbReference>
<dbReference type="EMBL" id="MFZV01000039">
    <property type="protein sequence ID" value="OGK30911.1"/>
    <property type="molecule type" value="Genomic_DNA"/>
</dbReference>
<feature type="active site" description="Proton acceptor" evidence="2">
    <location>
        <position position="118"/>
    </location>
</feature>
<feature type="short sequence motif" description="HXTX 1" evidence="2">
    <location>
        <begin position="40"/>
        <end position="43"/>
    </location>
</feature>
<dbReference type="NCBIfam" id="TIGR02258">
    <property type="entry name" value="2_5_ligase"/>
    <property type="match status" value="1"/>
</dbReference>
<protein>
    <recommendedName>
        <fullName evidence="2">RNA 2',3'-cyclic phosphodiesterase</fullName>
        <shortName evidence="2">RNA 2',3'-CPDase</shortName>
        <ecNumber evidence="2">3.1.4.58</ecNumber>
    </recommendedName>
</protein>
<evidence type="ECO:0000313" key="5">
    <source>
        <dbReference type="Proteomes" id="UP000177199"/>
    </source>
</evidence>
<dbReference type="Proteomes" id="UP000177199">
    <property type="component" value="Unassembled WGS sequence"/>
</dbReference>
<dbReference type="InterPro" id="IPR014051">
    <property type="entry name" value="Phosphoesterase_HXTX"/>
</dbReference>
<dbReference type="PANTHER" id="PTHR35561">
    <property type="entry name" value="RNA 2',3'-CYCLIC PHOSPHODIESTERASE"/>
    <property type="match status" value="1"/>
</dbReference>
<name>A0A1F7HI61_9BACT</name>
<dbReference type="AlphaFoldDB" id="A0A1F7HI61"/>
<keyword evidence="4" id="KW-0436">Ligase</keyword>
<feature type="short sequence motif" description="HXTX 2" evidence="2">
    <location>
        <begin position="118"/>
        <end position="121"/>
    </location>
</feature>
<keyword evidence="1 2" id="KW-0378">Hydrolase</keyword>
<comment type="function">
    <text evidence="2">Hydrolyzes RNA 2',3'-cyclic phosphodiester to an RNA 2'-phosphomonoester.</text>
</comment>
<evidence type="ECO:0000256" key="2">
    <source>
        <dbReference type="HAMAP-Rule" id="MF_01940"/>
    </source>
</evidence>
<dbReference type="PANTHER" id="PTHR35561:SF1">
    <property type="entry name" value="RNA 2',3'-CYCLIC PHOSPHODIESTERASE"/>
    <property type="match status" value="1"/>
</dbReference>
<accession>A0A1F7HI61</accession>
<gene>
    <name evidence="4" type="ORF">A3F29_02315</name>
</gene>
<comment type="similarity">
    <text evidence="2">Belongs to the 2H phosphoesterase superfamily. ThpR family.</text>
</comment>
<dbReference type="GO" id="GO:0008664">
    <property type="term" value="F:RNA 2',3'-cyclic 3'-phosphodiesterase activity"/>
    <property type="evidence" value="ECO:0007669"/>
    <property type="project" value="UniProtKB-EC"/>
</dbReference>
<dbReference type="EC" id="3.1.4.58" evidence="2"/>
<evidence type="ECO:0000313" key="4">
    <source>
        <dbReference type="EMBL" id="OGK30911.1"/>
    </source>
</evidence>
<comment type="caution">
    <text evidence="4">The sequence shown here is derived from an EMBL/GenBank/DDBJ whole genome shotgun (WGS) entry which is preliminary data.</text>
</comment>
<evidence type="ECO:0000259" key="3">
    <source>
        <dbReference type="Pfam" id="PF02834"/>
    </source>
</evidence>